<dbReference type="PANTHER" id="PTHR48111">
    <property type="entry name" value="REGULATOR OF RPOS"/>
    <property type="match status" value="1"/>
</dbReference>
<evidence type="ECO:0000256" key="4">
    <source>
        <dbReference type="ARBA" id="ARBA00023163"/>
    </source>
</evidence>
<gene>
    <name evidence="10" type="ORF">H9868_08515</name>
</gene>
<dbReference type="GO" id="GO:0005829">
    <property type="term" value="C:cytosol"/>
    <property type="evidence" value="ECO:0007669"/>
    <property type="project" value="TreeGrafter"/>
</dbReference>
<evidence type="ECO:0000259" key="8">
    <source>
        <dbReference type="PROSITE" id="PS50110"/>
    </source>
</evidence>
<dbReference type="Proteomes" id="UP000824192">
    <property type="component" value="Unassembled WGS sequence"/>
</dbReference>
<reference evidence="10" key="1">
    <citation type="journal article" date="2021" name="PeerJ">
        <title>Extensive microbial diversity within the chicken gut microbiome revealed by metagenomics and culture.</title>
        <authorList>
            <person name="Gilroy R."/>
            <person name="Ravi A."/>
            <person name="Getino M."/>
            <person name="Pursley I."/>
            <person name="Horton D.L."/>
            <person name="Alikhan N.F."/>
            <person name="Baker D."/>
            <person name="Gharbi K."/>
            <person name="Hall N."/>
            <person name="Watson M."/>
            <person name="Adriaenssens E.M."/>
            <person name="Foster-Nyarko E."/>
            <person name="Jarju S."/>
            <person name="Secka A."/>
            <person name="Antonio M."/>
            <person name="Oren A."/>
            <person name="Chaudhuri R.R."/>
            <person name="La Ragione R."/>
            <person name="Hildebrand F."/>
            <person name="Pallen M.J."/>
        </authorList>
    </citation>
    <scope>NUCLEOTIDE SEQUENCE</scope>
    <source>
        <strain evidence="10">ChiGjej6B6-1540</strain>
    </source>
</reference>
<dbReference type="SMART" id="SM00862">
    <property type="entry name" value="Trans_reg_C"/>
    <property type="match status" value="1"/>
</dbReference>
<proteinExistence type="predicted"/>
<name>A0A9D1RVL7_9FIRM</name>
<dbReference type="Gene3D" id="1.10.10.10">
    <property type="entry name" value="Winged helix-like DNA-binding domain superfamily/Winged helix DNA-binding domain"/>
    <property type="match status" value="1"/>
</dbReference>
<evidence type="ECO:0000256" key="2">
    <source>
        <dbReference type="ARBA" id="ARBA00023015"/>
    </source>
</evidence>
<evidence type="ECO:0000256" key="3">
    <source>
        <dbReference type="ARBA" id="ARBA00023125"/>
    </source>
</evidence>
<reference evidence="10" key="2">
    <citation type="submission" date="2021-04" db="EMBL/GenBank/DDBJ databases">
        <authorList>
            <person name="Gilroy R."/>
        </authorList>
    </citation>
    <scope>NUCLEOTIDE SEQUENCE</scope>
    <source>
        <strain evidence="10">ChiGjej6B6-1540</strain>
    </source>
</reference>
<dbReference type="EMBL" id="DXGA01000183">
    <property type="protein sequence ID" value="HIW94562.1"/>
    <property type="molecule type" value="Genomic_DNA"/>
</dbReference>
<dbReference type="InterPro" id="IPR011006">
    <property type="entry name" value="CheY-like_superfamily"/>
</dbReference>
<dbReference type="SMART" id="SM00448">
    <property type="entry name" value="REC"/>
    <property type="match status" value="1"/>
</dbReference>
<dbReference type="InterPro" id="IPR039420">
    <property type="entry name" value="WalR-like"/>
</dbReference>
<dbReference type="Pfam" id="PF00486">
    <property type="entry name" value="Trans_reg_C"/>
    <property type="match status" value="1"/>
</dbReference>
<dbReference type="InterPro" id="IPR001867">
    <property type="entry name" value="OmpR/PhoB-type_DNA-bd"/>
</dbReference>
<dbReference type="GO" id="GO:0000156">
    <property type="term" value="F:phosphorelay response regulator activity"/>
    <property type="evidence" value="ECO:0007669"/>
    <property type="project" value="TreeGrafter"/>
</dbReference>
<sequence length="226" mass="25575">MNILVVEDEAELCDSIAEDLTLEGYTVSTCYHGADAYNRIKNESYHLVILDLNLPGMDGLDLLQLIRIEHPEWKVLILSARSHSSDKILGLDLGANDYLTKPFSLRELEARVRCLLRRLSNQWDSSVRLGCLCLDPLLHKVTARGQPLDLTPAEVHLLAYFMLHPGQIIPAETLLTHMQKQDRSFSSRGVHTLLSALRKKLRQTLEHDPIHTKLGRGYLLEVNHAS</sequence>
<keyword evidence="6" id="KW-0597">Phosphoprotein</keyword>
<evidence type="ECO:0000256" key="7">
    <source>
        <dbReference type="PROSITE-ProRule" id="PRU01091"/>
    </source>
</evidence>
<dbReference type="GO" id="GO:0006355">
    <property type="term" value="P:regulation of DNA-templated transcription"/>
    <property type="evidence" value="ECO:0007669"/>
    <property type="project" value="InterPro"/>
</dbReference>
<feature type="domain" description="Response regulatory" evidence="8">
    <location>
        <begin position="2"/>
        <end position="116"/>
    </location>
</feature>
<dbReference type="AlphaFoldDB" id="A0A9D1RVL7"/>
<feature type="domain" description="OmpR/PhoB-type" evidence="9">
    <location>
        <begin position="124"/>
        <end position="222"/>
    </location>
</feature>
<protein>
    <recommendedName>
        <fullName evidence="1">Stage 0 sporulation protein A homolog</fullName>
    </recommendedName>
</protein>
<dbReference type="GO" id="GO:0000976">
    <property type="term" value="F:transcription cis-regulatory region binding"/>
    <property type="evidence" value="ECO:0007669"/>
    <property type="project" value="TreeGrafter"/>
</dbReference>
<dbReference type="Pfam" id="PF00072">
    <property type="entry name" value="Response_reg"/>
    <property type="match status" value="1"/>
</dbReference>
<dbReference type="PROSITE" id="PS51755">
    <property type="entry name" value="OMPR_PHOB"/>
    <property type="match status" value="1"/>
</dbReference>
<evidence type="ECO:0000256" key="5">
    <source>
        <dbReference type="ARBA" id="ARBA00024867"/>
    </source>
</evidence>
<dbReference type="SUPFAM" id="SSF52172">
    <property type="entry name" value="CheY-like"/>
    <property type="match status" value="1"/>
</dbReference>
<dbReference type="PROSITE" id="PS50110">
    <property type="entry name" value="RESPONSE_REGULATORY"/>
    <property type="match status" value="1"/>
</dbReference>
<evidence type="ECO:0000313" key="11">
    <source>
        <dbReference type="Proteomes" id="UP000824192"/>
    </source>
</evidence>
<dbReference type="InterPro" id="IPR001789">
    <property type="entry name" value="Sig_transdc_resp-reg_receiver"/>
</dbReference>
<keyword evidence="3 7" id="KW-0238">DNA-binding</keyword>
<accession>A0A9D1RVL7</accession>
<comment type="caution">
    <text evidence="10">The sequence shown here is derived from an EMBL/GenBank/DDBJ whole genome shotgun (WGS) entry which is preliminary data.</text>
</comment>
<feature type="DNA-binding region" description="OmpR/PhoB-type" evidence="7">
    <location>
        <begin position="124"/>
        <end position="222"/>
    </location>
</feature>
<keyword evidence="4" id="KW-0804">Transcription</keyword>
<evidence type="ECO:0000256" key="6">
    <source>
        <dbReference type="PROSITE-ProRule" id="PRU00169"/>
    </source>
</evidence>
<comment type="function">
    <text evidence="5">May play the central regulatory role in sporulation. It may be an element of the effector pathway responsible for the activation of sporulation genes in response to nutritional stress. Spo0A may act in concert with spo0H (a sigma factor) to control the expression of some genes that are critical to the sporulation process.</text>
</comment>
<feature type="modified residue" description="4-aspartylphosphate" evidence="6">
    <location>
        <position position="51"/>
    </location>
</feature>
<dbReference type="GO" id="GO:0032993">
    <property type="term" value="C:protein-DNA complex"/>
    <property type="evidence" value="ECO:0007669"/>
    <property type="project" value="TreeGrafter"/>
</dbReference>
<dbReference type="PANTHER" id="PTHR48111:SF67">
    <property type="entry name" value="TRANSCRIPTIONAL REGULATORY PROTEIN TCTD"/>
    <property type="match status" value="1"/>
</dbReference>
<evidence type="ECO:0000259" key="9">
    <source>
        <dbReference type="PROSITE" id="PS51755"/>
    </source>
</evidence>
<dbReference type="Gene3D" id="6.10.250.690">
    <property type="match status" value="1"/>
</dbReference>
<dbReference type="Gene3D" id="3.40.50.2300">
    <property type="match status" value="1"/>
</dbReference>
<keyword evidence="2" id="KW-0805">Transcription regulation</keyword>
<dbReference type="InterPro" id="IPR036388">
    <property type="entry name" value="WH-like_DNA-bd_sf"/>
</dbReference>
<dbReference type="CDD" id="cd00383">
    <property type="entry name" value="trans_reg_C"/>
    <property type="match status" value="1"/>
</dbReference>
<evidence type="ECO:0000256" key="1">
    <source>
        <dbReference type="ARBA" id="ARBA00018672"/>
    </source>
</evidence>
<evidence type="ECO:0000313" key="10">
    <source>
        <dbReference type="EMBL" id="HIW94562.1"/>
    </source>
</evidence>
<organism evidence="10 11">
    <name type="scientific">Candidatus Flavonifractor merdipullorum</name>
    <dbReference type="NCBI Taxonomy" id="2838590"/>
    <lineage>
        <taxon>Bacteria</taxon>
        <taxon>Bacillati</taxon>
        <taxon>Bacillota</taxon>
        <taxon>Clostridia</taxon>
        <taxon>Eubacteriales</taxon>
        <taxon>Oscillospiraceae</taxon>
        <taxon>Flavonifractor</taxon>
    </lineage>
</organism>